<reference evidence="1" key="1">
    <citation type="journal article" date="2014" name="Front. Microbiol.">
        <title>High frequency of phylogenetically diverse reductive dehalogenase-homologous genes in deep subseafloor sedimentary metagenomes.</title>
        <authorList>
            <person name="Kawai M."/>
            <person name="Futagami T."/>
            <person name="Toyoda A."/>
            <person name="Takaki Y."/>
            <person name="Nishi S."/>
            <person name="Hori S."/>
            <person name="Arai W."/>
            <person name="Tsubouchi T."/>
            <person name="Morono Y."/>
            <person name="Uchiyama I."/>
            <person name="Ito T."/>
            <person name="Fujiyama A."/>
            <person name="Inagaki F."/>
            <person name="Takami H."/>
        </authorList>
    </citation>
    <scope>NUCLEOTIDE SEQUENCE</scope>
    <source>
        <strain evidence="1">Expedition CK06-06</strain>
    </source>
</reference>
<name>X0ZER9_9ZZZZ</name>
<evidence type="ECO:0000313" key="1">
    <source>
        <dbReference type="EMBL" id="GAG58823.1"/>
    </source>
</evidence>
<sequence>LEFTDNIAKENRSIEDFLIPKKKNRKEIFDNVF</sequence>
<gene>
    <name evidence="1" type="ORF">S01H4_14039</name>
</gene>
<dbReference type="AlphaFoldDB" id="X0ZER9"/>
<organism evidence="1">
    <name type="scientific">marine sediment metagenome</name>
    <dbReference type="NCBI Taxonomy" id="412755"/>
    <lineage>
        <taxon>unclassified sequences</taxon>
        <taxon>metagenomes</taxon>
        <taxon>ecological metagenomes</taxon>
    </lineage>
</organism>
<accession>X0ZER9</accession>
<comment type="caution">
    <text evidence="1">The sequence shown here is derived from an EMBL/GenBank/DDBJ whole genome shotgun (WGS) entry which is preliminary data.</text>
</comment>
<proteinExistence type="predicted"/>
<protein>
    <submittedName>
        <fullName evidence="1">Uncharacterized protein</fullName>
    </submittedName>
</protein>
<feature type="non-terminal residue" evidence="1">
    <location>
        <position position="1"/>
    </location>
</feature>
<dbReference type="EMBL" id="BART01006165">
    <property type="protein sequence ID" value="GAG58823.1"/>
    <property type="molecule type" value="Genomic_DNA"/>
</dbReference>